<reference evidence="1" key="1">
    <citation type="submission" date="2023-06" db="EMBL/GenBank/DDBJ databases">
        <authorList>
            <consortium name="Lawrence Berkeley National Laboratory"/>
            <person name="Ahrendt S."/>
            <person name="Sahu N."/>
            <person name="Indic B."/>
            <person name="Wong-Bajracharya J."/>
            <person name="Merenyi Z."/>
            <person name="Ke H.-M."/>
            <person name="Monk M."/>
            <person name="Kocsube S."/>
            <person name="Drula E."/>
            <person name="Lipzen A."/>
            <person name="Balint B."/>
            <person name="Henrissat B."/>
            <person name="Andreopoulos B."/>
            <person name="Martin F.M."/>
            <person name="Harder C.B."/>
            <person name="Rigling D."/>
            <person name="Ford K.L."/>
            <person name="Foster G.D."/>
            <person name="Pangilinan J."/>
            <person name="Papanicolaou A."/>
            <person name="Barry K."/>
            <person name="LaButti K."/>
            <person name="Viragh M."/>
            <person name="Koriabine M."/>
            <person name="Yan M."/>
            <person name="Riley R."/>
            <person name="Champramary S."/>
            <person name="Plett K.L."/>
            <person name="Tsai I.J."/>
            <person name="Slot J."/>
            <person name="Sipos G."/>
            <person name="Plett J."/>
            <person name="Nagy L.G."/>
            <person name="Grigoriev I.V."/>
        </authorList>
    </citation>
    <scope>NUCLEOTIDE SEQUENCE</scope>
    <source>
        <strain evidence="1">ICMP 16352</strain>
    </source>
</reference>
<organism evidence="1 2">
    <name type="scientific">Armillaria novae-zelandiae</name>
    <dbReference type="NCBI Taxonomy" id="153914"/>
    <lineage>
        <taxon>Eukaryota</taxon>
        <taxon>Fungi</taxon>
        <taxon>Dikarya</taxon>
        <taxon>Basidiomycota</taxon>
        <taxon>Agaricomycotina</taxon>
        <taxon>Agaricomycetes</taxon>
        <taxon>Agaricomycetidae</taxon>
        <taxon>Agaricales</taxon>
        <taxon>Marasmiineae</taxon>
        <taxon>Physalacriaceae</taxon>
        <taxon>Armillaria</taxon>
    </lineage>
</organism>
<dbReference type="Proteomes" id="UP001175227">
    <property type="component" value="Unassembled WGS sequence"/>
</dbReference>
<accession>A0AA39NN58</accession>
<name>A0AA39NN58_9AGAR</name>
<evidence type="ECO:0008006" key="3">
    <source>
        <dbReference type="Google" id="ProtNLM"/>
    </source>
</evidence>
<protein>
    <recommendedName>
        <fullName evidence="3">AAA-ATPase-like domain-containing protein</fullName>
    </recommendedName>
</protein>
<comment type="caution">
    <text evidence="1">The sequence shown here is derived from an EMBL/GenBank/DDBJ whole genome shotgun (WGS) entry which is preliminary data.</text>
</comment>
<keyword evidence="2" id="KW-1185">Reference proteome</keyword>
<evidence type="ECO:0000313" key="1">
    <source>
        <dbReference type="EMBL" id="KAK0468635.1"/>
    </source>
</evidence>
<dbReference type="AlphaFoldDB" id="A0AA39NN58"/>
<evidence type="ECO:0000313" key="2">
    <source>
        <dbReference type="Proteomes" id="UP001175227"/>
    </source>
</evidence>
<gene>
    <name evidence="1" type="ORF">IW261DRAFT_1598023</name>
</gene>
<sequence>MLQSSFGNPRVALKVLSTYDLLYSSGVIWADKTACIIDLTVKSRLLRKLSLVRRPEGFGKTSFLAILEFFYDCKHFTTPISDTVLKSTHVFDVDPNAPLMVFPHCDLVLTLDLSVPLTKDFPQERFLVGPLSSFLRDLRPGLIMGTGDESDPRMSPYHSRPSVWESIATELAVHEMLEVAFGFMPDEVRELAREFKVQGVESGLEARLFGSGLEKVYSMRAVLEEIGRQCREQGTEVL</sequence>
<dbReference type="EMBL" id="JAUEPR010000069">
    <property type="protein sequence ID" value="KAK0468635.1"/>
    <property type="molecule type" value="Genomic_DNA"/>
</dbReference>
<proteinExistence type="predicted"/>